<reference evidence="1 2" key="1">
    <citation type="journal article" date="2016" name="Nat. Commun.">
        <title>Ectomycorrhizal ecology is imprinted in the genome of the dominant symbiotic fungus Cenococcum geophilum.</title>
        <authorList>
            <consortium name="DOE Joint Genome Institute"/>
            <person name="Peter M."/>
            <person name="Kohler A."/>
            <person name="Ohm R.A."/>
            <person name="Kuo A."/>
            <person name="Krutzmann J."/>
            <person name="Morin E."/>
            <person name="Arend M."/>
            <person name="Barry K.W."/>
            <person name="Binder M."/>
            <person name="Choi C."/>
            <person name="Clum A."/>
            <person name="Copeland A."/>
            <person name="Grisel N."/>
            <person name="Haridas S."/>
            <person name="Kipfer T."/>
            <person name="LaButti K."/>
            <person name="Lindquist E."/>
            <person name="Lipzen A."/>
            <person name="Maire R."/>
            <person name="Meier B."/>
            <person name="Mihaltcheva S."/>
            <person name="Molinier V."/>
            <person name="Murat C."/>
            <person name="Poggeler S."/>
            <person name="Quandt C.A."/>
            <person name="Sperisen C."/>
            <person name="Tritt A."/>
            <person name="Tisserant E."/>
            <person name="Crous P.W."/>
            <person name="Henrissat B."/>
            <person name="Nehls U."/>
            <person name="Egli S."/>
            <person name="Spatafora J.W."/>
            <person name="Grigoriev I.V."/>
            <person name="Martin F.M."/>
        </authorList>
    </citation>
    <scope>NUCLEOTIDE SEQUENCE [LARGE SCALE GENOMIC DNA]</scope>
    <source>
        <strain evidence="1 2">CBS 207.34</strain>
    </source>
</reference>
<gene>
    <name evidence="1" type="ORF">AOQ84DRAFT_350832</name>
</gene>
<dbReference type="OrthoDB" id="5282002at2759"/>
<evidence type="ECO:0000313" key="1">
    <source>
        <dbReference type="EMBL" id="OCL01330.1"/>
    </source>
</evidence>
<organism evidence="1 2">
    <name type="scientific">Glonium stellatum</name>
    <dbReference type="NCBI Taxonomy" id="574774"/>
    <lineage>
        <taxon>Eukaryota</taxon>
        <taxon>Fungi</taxon>
        <taxon>Dikarya</taxon>
        <taxon>Ascomycota</taxon>
        <taxon>Pezizomycotina</taxon>
        <taxon>Dothideomycetes</taxon>
        <taxon>Pleosporomycetidae</taxon>
        <taxon>Gloniales</taxon>
        <taxon>Gloniaceae</taxon>
        <taxon>Glonium</taxon>
    </lineage>
</organism>
<dbReference type="AlphaFoldDB" id="A0A8E2EMD0"/>
<evidence type="ECO:0000313" key="2">
    <source>
        <dbReference type="Proteomes" id="UP000250140"/>
    </source>
</evidence>
<protein>
    <submittedName>
        <fullName evidence="1">Uncharacterized protein</fullName>
    </submittedName>
</protein>
<keyword evidence="2" id="KW-1185">Reference proteome</keyword>
<proteinExistence type="predicted"/>
<dbReference type="Proteomes" id="UP000250140">
    <property type="component" value="Unassembled WGS sequence"/>
</dbReference>
<name>A0A8E2EMD0_9PEZI</name>
<sequence>MDPHKSTREEFTKNIISIPLPSEASPKWTEEVNKLRELLDKLAHHPAMASNLSQTYMTPAADKNKVYFMWDYVGRTLGMLCNEVNPQLKGSKKAWEEVIGRISMAKELLLDTKPGMLHMMTEATYPEQKGKHPEFGEEILELARRL</sequence>
<dbReference type="EMBL" id="KV751147">
    <property type="protein sequence ID" value="OCL01330.1"/>
    <property type="molecule type" value="Genomic_DNA"/>
</dbReference>
<accession>A0A8E2EMD0</accession>